<accession>A0ABT1WGJ4</accession>
<evidence type="ECO:0000313" key="3">
    <source>
        <dbReference type="Proteomes" id="UP001204142"/>
    </source>
</evidence>
<keyword evidence="3" id="KW-1185">Reference proteome</keyword>
<protein>
    <submittedName>
        <fullName evidence="2">DUF1302 domain-containing protein</fullName>
    </submittedName>
</protein>
<gene>
    <name evidence="2" type="ORF">NQT62_09280</name>
</gene>
<dbReference type="EMBL" id="JANIGO010000002">
    <property type="protein sequence ID" value="MCQ8896623.1"/>
    <property type="molecule type" value="Genomic_DNA"/>
</dbReference>
<keyword evidence="1" id="KW-0732">Signal</keyword>
<evidence type="ECO:0000256" key="1">
    <source>
        <dbReference type="SAM" id="SignalP"/>
    </source>
</evidence>
<dbReference type="Pfam" id="PF06980">
    <property type="entry name" value="DUF1302"/>
    <property type="match status" value="1"/>
</dbReference>
<reference evidence="2 3" key="1">
    <citation type="submission" date="2022-07" db="EMBL/GenBank/DDBJ databases">
        <authorList>
            <person name="Xamxidin M."/>
            <person name="Wu M."/>
        </authorList>
    </citation>
    <scope>NUCLEOTIDE SEQUENCE [LARGE SCALE GENOMIC DNA]</scope>
    <source>
        <strain evidence="2 3">NBRC 111650</strain>
    </source>
</reference>
<dbReference type="InterPro" id="IPR010727">
    <property type="entry name" value="DUF1302"/>
</dbReference>
<comment type="caution">
    <text evidence="2">The sequence shown here is derived from an EMBL/GenBank/DDBJ whole genome shotgun (WGS) entry which is preliminary data.</text>
</comment>
<proteinExistence type="predicted"/>
<feature type="chain" id="PRO_5046860982" evidence="1">
    <location>
        <begin position="38"/>
        <end position="667"/>
    </location>
</feature>
<dbReference type="Proteomes" id="UP001204142">
    <property type="component" value="Unassembled WGS sequence"/>
</dbReference>
<name>A0ABT1WGJ4_9BURK</name>
<feature type="signal peptide" evidence="1">
    <location>
        <begin position="1"/>
        <end position="37"/>
    </location>
</feature>
<sequence length="667" mass="71011">MTRASIRSVPIEIPFVPKASKLALLIGAAVLPSLATAAGTFQGPGGIEGRWAMEVTVGAAQRMKEADKSLIFIGNGGTASSGTVDDGNLNFKKGDIVSSAAKVVGELELSKDHRGLFVRAKAYSDFVQKSQGVPHGSAANGFQPGEKLPGDRYEEGSKFEDAQLLDAYGYADFQPFGKNLTLKMGNQVVTWGEALFILGGVNQYSNFDSAALRRPGAQLKEVFLPIPQIYMNLQATDGLSLEAFAQVNHEKVVVDGCGTFFSQADLLNCNFAGSPVNPGVLGVGGNEIDFTGYNDRQSYAGGGTVTVNGIPFDTSTTGGLAGLTTALGGITGLPADLSTLNFRMSQLRDRRPKDTGQMGLAGRFYAGSIGTEFGAYLVNYHQRIPNLGLVKTPSNVPGSVFNGLAVGPQQVVNPLSYFFDYGKENIQVAGLSAATEISGYSVFGEVSYTKGYPAGYNTADLLKGGANGTGPLGAKYFSQPVGSIFNGFKPLDKVQAQVSTIALFPRRLGASSLAIVAELGGQFWKDIGDPYTEERFGRSPAFGAGAHVTYNGGNCDRSINPNPRNCAVDGYATKTAFGYRALAVLNYPDVVYGINLAPRLFFAHDFKGYSADGVFLQDRMNLGIGLRAEMQSAKYFAEMNYSMFNDKAYYDPFKDRDFLSLVVGANL</sequence>
<organism evidence="2 3">
    <name type="scientific">Limnobacter humi</name>
    <dbReference type="NCBI Taxonomy" id="1778671"/>
    <lineage>
        <taxon>Bacteria</taxon>
        <taxon>Pseudomonadati</taxon>
        <taxon>Pseudomonadota</taxon>
        <taxon>Betaproteobacteria</taxon>
        <taxon>Burkholderiales</taxon>
        <taxon>Burkholderiaceae</taxon>
        <taxon>Limnobacter</taxon>
    </lineage>
</organism>
<evidence type="ECO:0000313" key="2">
    <source>
        <dbReference type="EMBL" id="MCQ8896623.1"/>
    </source>
</evidence>
<dbReference type="RefSeq" id="WP_256764401.1">
    <property type="nucleotide sequence ID" value="NZ_JANIGO010000002.1"/>
</dbReference>